<feature type="transmembrane region" description="Helical" evidence="6">
    <location>
        <begin position="362"/>
        <end position="390"/>
    </location>
</feature>
<evidence type="ECO:0000256" key="2">
    <source>
        <dbReference type="ARBA" id="ARBA00022692"/>
    </source>
</evidence>
<sequence>MTRISCPALTTLPLNVQGAGRSSRSVQIAPTTSSARAHGGRARSSLRGASSSTSRRCSSYSRRTVALHPTTGRLEGPQPKTLRVGQQFTPRIRSLAAGRGIKGRRTPGRGVVRTYAADGSLINLGTDLLVFLAATVAIVPVSKRLNVSPILGFLFTGFALDQLGVLGDEGSLSALSELGVLFLLFEMGLELSSDRLKALAKYAFVLGSLQIIVSTACFTAFELPEGNSLGSKILEVGLGAPAGLVTIRSATEALVIGAGLSLSSSAFVLQLLSDKGQLSTRFGSATLGILLMQDIAVVPLLVLLPLIEAQKGGSGSASDMLLELAPTLGTAMAGLTALLLVGRVGLKWAFDVVMSTRSHDAFVALCLLTVCGTSVVTTSIGLSDTLGAFLAGVLLAETNFRSQVEADMRPFRALLLGLFFLCTGTEVDMQILKEEWPNVLALTAGLIGIKAAVITGLGPTVGLTRAESVRTGFILSQGGEFAFVVFTLANNLQILPEDLNQLLIVVVILSMALTPALSELGDWASKKVEAWEKEQAEGG</sequence>
<dbReference type="EMBL" id="HBFA01013652">
    <property type="protein sequence ID" value="CAD8662266.1"/>
    <property type="molecule type" value="Transcribed_RNA"/>
</dbReference>
<gene>
    <name evidence="8" type="ORF">POBO1169_LOCUS7136</name>
</gene>
<feature type="transmembrane region" description="Helical" evidence="6">
    <location>
        <begin position="172"/>
        <end position="191"/>
    </location>
</feature>
<feature type="region of interest" description="Disordered" evidence="5">
    <location>
        <begin position="17"/>
        <end position="62"/>
    </location>
</feature>
<feature type="transmembrane region" description="Helical" evidence="6">
    <location>
        <begin position="473"/>
        <end position="492"/>
    </location>
</feature>
<protein>
    <recommendedName>
        <fullName evidence="7">Cation/H+ exchanger transmembrane domain-containing protein</fullName>
    </recommendedName>
</protein>
<dbReference type="AlphaFoldDB" id="A0A7S0R0Q1"/>
<evidence type="ECO:0000256" key="1">
    <source>
        <dbReference type="ARBA" id="ARBA00004141"/>
    </source>
</evidence>
<accession>A0A7S0R0Q1</accession>
<keyword evidence="3 6" id="KW-1133">Transmembrane helix</keyword>
<feature type="transmembrane region" description="Helical" evidence="6">
    <location>
        <begin position="285"/>
        <end position="307"/>
    </location>
</feature>
<evidence type="ECO:0000256" key="3">
    <source>
        <dbReference type="ARBA" id="ARBA00022989"/>
    </source>
</evidence>
<keyword evidence="4 6" id="KW-0472">Membrane</keyword>
<name>A0A7S0R0Q1_9CHLO</name>
<feature type="transmembrane region" description="Helical" evidence="6">
    <location>
        <begin position="121"/>
        <end position="141"/>
    </location>
</feature>
<feature type="compositionally biased region" description="Polar residues" evidence="5">
    <location>
        <begin position="20"/>
        <end position="32"/>
    </location>
</feature>
<evidence type="ECO:0000256" key="4">
    <source>
        <dbReference type="ARBA" id="ARBA00023136"/>
    </source>
</evidence>
<dbReference type="PANTHER" id="PTHR46157">
    <property type="entry name" value="K(+) EFFLUX ANTIPORTER 3, CHLOROPLASTIC"/>
    <property type="match status" value="1"/>
</dbReference>
<feature type="transmembrane region" description="Helical" evidence="6">
    <location>
        <begin position="499"/>
        <end position="517"/>
    </location>
</feature>
<reference evidence="8" key="1">
    <citation type="submission" date="2021-01" db="EMBL/GenBank/DDBJ databases">
        <authorList>
            <person name="Corre E."/>
            <person name="Pelletier E."/>
            <person name="Niang G."/>
            <person name="Scheremetjew M."/>
            <person name="Finn R."/>
            <person name="Kale V."/>
            <person name="Holt S."/>
            <person name="Cochrane G."/>
            <person name="Meng A."/>
            <person name="Brown T."/>
            <person name="Cohen L."/>
        </authorList>
    </citation>
    <scope>NUCLEOTIDE SEQUENCE</scope>
    <source>
        <strain evidence="8">CCMP722</strain>
    </source>
</reference>
<dbReference type="GO" id="GO:0016020">
    <property type="term" value="C:membrane"/>
    <property type="evidence" value="ECO:0007669"/>
    <property type="project" value="UniProtKB-SubCell"/>
</dbReference>
<evidence type="ECO:0000256" key="5">
    <source>
        <dbReference type="SAM" id="MobiDB-lite"/>
    </source>
</evidence>
<feature type="transmembrane region" description="Helical" evidence="6">
    <location>
        <begin position="439"/>
        <end position="461"/>
    </location>
</feature>
<dbReference type="PANTHER" id="PTHR46157:SF4">
    <property type="entry name" value="K(+) EFFLUX ANTIPORTER 3, CHLOROPLASTIC"/>
    <property type="match status" value="1"/>
</dbReference>
<dbReference type="GO" id="GO:0009507">
    <property type="term" value="C:chloroplast"/>
    <property type="evidence" value="ECO:0007669"/>
    <property type="project" value="TreeGrafter"/>
</dbReference>
<proteinExistence type="predicted"/>
<keyword evidence="2 6" id="KW-0812">Transmembrane</keyword>
<feature type="domain" description="Cation/H+ exchanger transmembrane" evidence="7">
    <location>
        <begin position="134"/>
        <end position="517"/>
    </location>
</feature>
<dbReference type="GO" id="GO:0015297">
    <property type="term" value="F:antiporter activity"/>
    <property type="evidence" value="ECO:0007669"/>
    <property type="project" value="InterPro"/>
</dbReference>
<dbReference type="Gene3D" id="1.20.1530.20">
    <property type="match status" value="1"/>
</dbReference>
<feature type="transmembrane region" description="Helical" evidence="6">
    <location>
        <begin position="203"/>
        <end position="221"/>
    </location>
</feature>
<comment type="subcellular location">
    <subcellularLocation>
        <location evidence="1">Membrane</location>
        <topology evidence="1">Multi-pass membrane protein</topology>
    </subcellularLocation>
</comment>
<feature type="non-terminal residue" evidence="8">
    <location>
        <position position="539"/>
    </location>
</feature>
<feature type="compositionally biased region" description="Low complexity" evidence="5">
    <location>
        <begin position="33"/>
        <end position="62"/>
    </location>
</feature>
<dbReference type="InterPro" id="IPR038770">
    <property type="entry name" value="Na+/solute_symporter_sf"/>
</dbReference>
<evidence type="ECO:0000256" key="6">
    <source>
        <dbReference type="SAM" id="Phobius"/>
    </source>
</evidence>
<organism evidence="8">
    <name type="scientific">Pyramimonas obovata</name>
    <dbReference type="NCBI Taxonomy" id="1411642"/>
    <lineage>
        <taxon>Eukaryota</taxon>
        <taxon>Viridiplantae</taxon>
        <taxon>Chlorophyta</taxon>
        <taxon>Pyramimonadophyceae</taxon>
        <taxon>Pyramimonadales</taxon>
        <taxon>Pyramimonadaceae</taxon>
        <taxon>Pyramimonas</taxon>
        <taxon>Pyramimonas incertae sedis</taxon>
    </lineage>
</organism>
<evidence type="ECO:0000259" key="7">
    <source>
        <dbReference type="Pfam" id="PF00999"/>
    </source>
</evidence>
<evidence type="ECO:0000313" key="8">
    <source>
        <dbReference type="EMBL" id="CAD8662266.1"/>
    </source>
</evidence>
<feature type="transmembrane region" description="Helical" evidence="6">
    <location>
        <begin position="327"/>
        <end position="350"/>
    </location>
</feature>
<dbReference type="FunFam" id="1.20.1530.20:FF:000011">
    <property type="entry name" value="K(+) efflux antiporter 3, chloroplastic"/>
    <property type="match status" value="1"/>
</dbReference>
<dbReference type="InterPro" id="IPR006153">
    <property type="entry name" value="Cation/H_exchanger_TM"/>
</dbReference>
<feature type="transmembrane region" description="Helical" evidence="6">
    <location>
        <begin position="253"/>
        <end position="273"/>
    </location>
</feature>
<dbReference type="Pfam" id="PF00999">
    <property type="entry name" value="Na_H_Exchanger"/>
    <property type="match status" value="1"/>
</dbReference>
<dbReference type="GO" id="GO:1902600">
    <property type="term" value="P:proton transmembrane transport"/>
    <property type="evidence" value="ECO:0007669"/>
    <property type="project" value="InterPro"/>
</dbReference>